<accession>A0A2S9IZ70</accession>
<dbReference type="InterPro" id="IPR054612">
    <property type="entry name" value="Phage_capsid-like_C"/>
</dbReference>
<dbReference type="AlphaFoldDB" id="A0A2S9IZ70"/>
<organism evidence="3 4">
    <name type="scientific">Phyllobacterium phragmitis</name>
    <dbReference type="NCBI Taxonomy" id="2670329"/>
    <lineage>
        <taxon>Bacteria</taxon>
        <taxon>Pseudomonadati</taxon>
        <taxon>Pseudomonadota</taxon>
        <taxon>Alphaproteobacteria</taxon>
        <taxon>Hyphomicrobiales</taxon>
        <taxon>Phyllobacteriaceae</taxon>
        <taxon>Phyllobacterium</taxon>
    </lineage>
</organism>
<gene>
    <name evidence="3" type="ORF">C5748_01200</name>
</gene>
<reference evidence="3 4" key="1">
    <citation type="submission" date="2018-02" db="EMBL/GenBank/DDBJ databases">
        <title>The draft genome of Phyllobacterium sp. 1N-3.</title>
        <authorList>
            <person name="Liu L."/>
            <person name="Li L."/>
            <person name="Zhang X."/>
            <person name="Wang T."/>
            <person name="Liang L."/>
        </authorList>
    </citation>
    <scope>NUCLEOTIDE SEQUENCE [LARGE SCALE GENOMIC DNA]</scope>
    <source>
        <strain evidence="3 4">1N-3</strain>
    </source>
</reference>
<dbReference type="Pfam" id="PF05065">
    <property type="entry name" value="Phage_capsid"/>
    <property type="match status" value="1"/>
</dbReference>
<proteinExistence type="predicted"/>
<comment type="subcellular location">
    <subcellularLocation>
        <location evidence="1">Virion</location>
    </subcellularLocation>
</comment>
<dbReference type="SUPFAM" id="SSF56563">
    <property type="entry name" value="Major capsid protein gp5"/>
    <property type="match status" value="1"/>
</dbReference>
<evidence type="ECO:0000256" key="1">
    <source>
        <dbReference type="ARBA" id="ARBA00004328"/>
    </source>
</evidence>
<dbReference type="Gene3D" id="3.30.2400.10">
    <property type="entry name" value="Major capsid protein gp5"/>
    <property type="match status" value="1"/>
</dbReference>
<evidence type="ECO:0000313" key="3">
    <source>
        <dbReference type="EMBL" id="PRD45798.1"/>
    </source>
</evidence>
<evidence type="ECO:0000313" key="4">
    <source>
        <dbReference type="Proteomes" id="UP000239434"/>
    </source>
</evidence>
<keyword evidence="4" id="KW-1185">Reference proteome</keyword>
<comment type="caution">
    <text evidence="3">The sequence shown here is derived from an EMBL/GenBank/DDBJ whole genome shotgun (WGS) entry which is preliminary data.</text>
</comment>
<dbReference type="Gene3D" id="3.30.2320.10">
    <property type="entry name" value="hypothetical protein PF0899 domain"/>
    <property type="match status" value="1"/>
</dbReference>
<name>A0A2S9IZ70_9HYPH</name>
<dbReference type="NCBIfam" id="TIGR01554">
    <property type="entry name" value="major_cap_HK97"/>
    <property type="match status" value="1"/>
</dbReference>
<dbReference type="InterPro" id="IPR024455">
    <property type="entry name" value="Phage_capsid"/>
</dbReference>
<evidence type="ECO:0000259" key="2">
    <source>
        <dbReference type="Pfam" id="PF05065"/>
    </source>
</evidence>
<dbReference type="EMBL" id="PVBR01000001">
    <property type="protein sequence ID" value="PRD45798.1"/>
    <property type="molecule type" value="Genomic_DNA"/>
</dbReference>
<protein>
    <submittedName>
        <fullName evidence="3">Phage major capsid protein</fullName>
    </submittedName>
</protein>
<dbReference type="RefSeq" id="WP_105740096.1">
    <property type="nucleotide sequence ID" value="NZ_PVBR01000001.1"/>
</dbReference>
<sequence>MQEETITASEKKSVEIKAIGSGQDVAEAFDEFMSAFDAFKQANDERLDKIEKRVGPDVLTVEKVDRINRSLEEQKQVLDQMQLKQARPSLGSSLGRGNPVASLEHKNAFETYVRRGDEQALRGIEQKAHSYGSGPDGGYLVPAEIETEIGKRLARLSPIRSVASVRQVSGAVLKKPFSVSGPAVGWVGETDARPETASGVLAELQFPTMELYAMPAATASLLDDAAIDVEQWISAEVEAAFAEQESAAFISGDGVNKPRGFLDYESVAEADWEWGKLGHLATGVAGGLPAEDASDVLIELVYSLKAGYRQNANWVMNRKSQAALRKLKDNDGNYLWQPPAVVGEKASLMGFGLVEAEDMPDIAADTSAIAFGDFSRGYLVVDRTGVRILRDPYSAKPYVLFYTTKRVGGGIQDFDAIKILKFSA</sequence>
<dbReference type="Proteomes" id="UP000239434">
    <property type="component" value="Unassembled WGS sequence"/>
</dbReference>
<feature type="domain" description="Phage capsid-like C-terminal" evidence="2">
    <location>
        <begin position="137"/>
        <end position="422"/>
    </location>
</feature>